<keyword evidence="3" id="KW-1003">Cell membrane</keyword>
<dbReference type="Pfam" id="PF02417">
    <property type="entry name" value="Chromate_transp"/>
    <property type="match status" value="1"/>
</dbReference>
<keyword evidence="9" id="KW-1185">Reference proteome</keyword>
<evidence type="ECO:0000256" key="4">
    <source>
        <dbReference type="ARBA" id="ARBA00022692"/>
    </source>
</evidence>
<feature type="transmembrane region" description="Helical" evidence="7">
    <location>
        <begin position="135"/>
        <end position="153"/>
    </location>
</feature>
<dbReference type="InterPro" id="IPR003370">
    <property type="entry name" value="Chromate_transpt"/>
</dbReference>
<dbReference type="EMBL" id="NMUQ01000001">
    <property type="protein sequence ID" value="OXM15799.1"/>
    <property type="molecule type" value="Genomic_DNA"/>
</dbReference>
<dbReference type="OrthoDB" id="9027281at2"/>
<dbReference type="RefSeq" id="WP_089522890.1">
    <property type="nucleotide sequence ID" value="NZ_NMUQ01000001.1"/>
</dbReference>
<sequence length="178" mass="18913">MLMNLFWTFFKIGFMSFGGGYAMLPVIGQAALTNGWMDAQEYSEAIAIAGMAPGPVAMNAAVYVGYSTAGWPGSIFASLGMILPSAIIIFLVATCFYRMYDNHWVQATLGGMKPAVIALIAYAAYTMTINSNIKLAASVGTFASVAIFVAALVAMIKFRVHPLAIILGSGIVGIWIYA</sequence>
<dbReference type="GO" id="GO:0015109">
    <property type="term" value="F:chromate transmembrane transporter activity"/>
    <property type="evidence" value="ECO:0007669"/>
    <property type="project" value="InterPro"/>
</dbReference>
<keyword evidence="4 7" id="KW-0812">Transmembrane</keyword>
<dbReference type="GO" id="GO:0005886">
    <property type="term" value="C:plasma membrane"/>
    <property type="evidence" value="ECO:0007669"/>
    <property type="project" value="UniProtKB-SubCell"/>
</dbReference>
<comment type="subcellular location">
    <subcellularLocation>
        <location evidence="1">Cell membrane</location>
        <topology evidence="1">Multi-pass membrane protein</topology>
    </subcellularLocation>
</comment>
<comment type="caution">
    <text evidence="8">The sequence shown here is derived from an EMBL/GenBank/DDBJ whole genome shotgun (WGS) entry which is preliminary data.</text>
</comment>
<keyword evidence="5 7" id="KW-1133">Transmembrane helix</keyword>
<protein>
    <submittedName>
        <fullName evidence="8">Chromate transporter</fullName>
    </submittedName>
</protein>
<comment type="similarity">
    <text evidence="2">Belongs to the chromate ion transporter (CHR) (TC 2.A.51) family.</text>
</comment>
<dbReference type="AlphaFoldDB" id="A0A229P1K0"/>
<feature type="transmembrane region" description="Helical" evidence="7">
    <location>
        <begin position="160"/>
        <end position="177"/>
    </location>
</feature>
<evidence type="ECO:0000256" key="7">
    <source>
        <dbReference type="SAM" id="Phobius"/>
    </source>
</evidence>
<name>A0A229P1K0_9BACL</name>
<keyword evidence="6 7" id="KW-0472">Membrane</keyword>
<organism evidence="8 9">
    <name type="scientific">Paenibacillus herberti</name>
    <dbReference type="NCBI Taxonomy" id="1619309"/>
    <lineage>
        <taxon>Bacteria</taxon>
        <taxon>Bacillati</taxon>
        <taxon>Bacillota</taxon>
        <taxon>Bacilli</taxon>
        <taxon>Bacillales</taxon>
        <taxon>Paenibacillaceae</taxon>
        <taxon>Paenibacillus</taxon>
    </lineage>
</organism>
<feature type="transmembrane region" description="Helical" evidence="7">
    <location>
        <begin position="75"/>
        <end position="97"/>
    </location>
</feature>
<evidence type="ECO:0000256" key="5">
    <source>
        <dbReference type="ARBA" id="ARBA00022989"/>
    </source>
</evidence>
<dbReference type="PANTHER" id="PTHR43663">
    <property type="entry name" value="CHROMATE TRANSPORT PROTEIN-RELATED"/>
    <property type="match status" value="1"/>
</dbReference>
<evidence type="ECO:0000313" key="8">
    <source>
        <dbReference type="EMBL" id="OXM15799.1"/>
    </source>
</evidence>
<dbReference type="InterPro" id="IPR052518">
    <property type="entry name" value="CHR_Transporter"/>
</dbReference>
<evidence type="ECO:0000256" key="2">
    <source>
        <dbReference type="ARBA" id="ARBA00005262"/>
    </source>
</evidence>
<feature type="transmembrane region" description="Helical" evidence="7">
    <location>
        <begin position="6"/>
        <end position="24"/>
    </location>
</feature>
<accession>A0A229P1K0</accession>
<evidence type="ECO:0000313" key="9">
    <source>
        <dbReference type="Proteomes" id="UP000215145"/>
    </source>
</evidence>
<feature type="transmembrane region" description="Helical" evidence="7">
    <location>
        <begin position="109"/>
        <end position="129"/>
    </location>
</feature>
<dbReference type="Proteomes" id="UP000215145">
    <property type="component" value="Unassembled WGS sequence"/>
</dbReference>
<evidence type="ECO:0000256" key="3">
    <source>
        <dbReference type="ARBA" id="ARBA00022475"/>
    </source>
</evidence>
<evidence type="ECO:0000256" key="6">
    <source>
        <dbReference type="ARBA" id="ARBA00023136"/>
    </source>
</evidence>
<gene>
    <name evidence="8" type="ORF">CGZ75_03515</name>
</gene>
<proteinExistence type="inferred from homology"/>
<reference evidence="8 9" key="1">
    <citation type="submission" date="2017-07" db="EMBL/GenBank/DDBJ databases">
        <title>Paenibacillus herberti R33 genome sequencing and assembly.</title>
        <authorList>
            <person name="Su W."/>
        </authorList>
    </citation>
    <scope>NUCLEOTIDE SEQUENCE [LARGE SCALE GENOMIC DNA]</scope>
    <source>
        <strain evidence="8 9">R33</strain>
    </source>
</reference>
<evidence type="ECO:0000256" key="1">
    <source>
        <dbReference type="ARBA" id="ARBA00004651"/>
    </source>
</evidence>
<feature type="transmembrane region" description="Helical" evidence="7">
    <location>
        <begin position="45"/>
        <end position="69"/>
    </location>
</feature>
<dbReference type="PANTHER" id="PTHR43663:SF1">
    <property type="entry name" value="CHROMATE TRANSPORTER"/>
    <property type="match status" value="1"/>
</dbReference>